<feature type="domain" description="Fatty acid hydroxylase" evidence="9">
    <location>
        <begin position="90"/>
        <end position="224"/>
    </location>
</feature>
<evidence type="ECO:0000256" key="7">
    <source>
        <dbReference type="SAM" id="MobiDB-lite"/>
    </source>
</evidence>
<dbReference type="InterPro" id="IPR006694">
    <property type="entry name" value="Fatty_acid_hydroxylase"/>
</dbReference>
<dbReference type="InterPro" id="IPR051689">
    <property type="entry name" value="Sterol_desaturase/TMEM195"/>
</dbReference>
<keyword evidence="5" id="KW-0443">Lipid metabolism</keyword>
<evidence type="ECO:0000256" key="5">
    <source>
        <dbReference type="ARBA" id="ARBA00023098"/>
    </source>
</evidence>
<sequence>MLFASFSDTDPSKLVLLMATPAYLACIGWEAWTLARARRSNYTKAETLNNVALAASFQVVELFALVVVLGIHARVYEHRLFTVPRTWWTFLILWVLQDGLYYAAHRASHRVRWLWASHVVHHSQEAMNFSTAFRQSLLSPFFGMWPFYLPLTWLGFAPTFVLLAVNVNLVYQFFVHTELVRKLGVLERVLNTPSHHRVHHARNSQYIDKNYAGTLIVWDKLFGTFEEERERPQYGIVHPLRTANPLITIFHEPVAMIRDALRPGRLADRLKHLWAPPGWERATSPKAHDPGPPPRDGLPRGRAPKAV</sequence>
<reference evidence="10 11" key="1">
    <citation type="submission" date="2021-12" db="EMBL/GenBank/DDBJ databases">
        <title>Discovery of the Pendulisporaceae a myxobacterial family with distinct sporulation behavior and unique specialized metabolism.</title>
        <authorList>
            <person name="Garcia R."/>
            <person name="Popoff A."/>
            <person name="Bader C.D."/>
            <person name="Loehr J."/>
            <person name="Walesch S."/>
            <person name="Walt C."/>
            <person name="Boldt J."/>
            <person name="Bunk B."/>
            <person name="Haeckl F.J.F.P.J."/>
            <person name="Gunesch A.P."/>
            <person name="Birkelbach J."/>
            <person name="Nuebel U."/>
            <person name="Pietschmann T."/>
            <person name="Bach T."/>
            <person name="Mueller R."/>
        </authorList>
    </citation>
    <scope>NUCLEOTIDE SEQUENCE [LARGE SCALE GENOMIC DNA]</scope>
    <source>
        <strain evidence="10 11">MSr11954</strain>
    </source>
</reference>
<feature type="transmembrane region" description="Helical" evidence="8">
    <location>
        <begin position="147"/>
        <end position="171"/>
    </location>
</feature>
<evidence type="ECO:0000313" key="11">
    <source>
        <dbReference type="Proteomes" id="UP001370348"/>
    </source>
</evidence>
<keyword evidence="3 8" id="KW-1133">Transmembrane helix</keyword>
<dbReference type="Proteomes" id="UP001370348">
    <property type="component" value="Chromosome"/>
</dbReference>
<evidence type="ECO:0000256" key="6">
    <source>
        <dbReference type="ARBA" id="ARBA00023136"/>
    </source>
</evidence>
<feature type="region of interest" description="Disordered" evidence="7">
    <location>
        <begin position="278"/>
        <end position="307"/>
    </location>
</feature>
<dbReference type="PANTHER" id="PTHR21624">
    <property type="entry name" value="STEROL DESATURASE-RELATED PROTEIN"/>
    <property type="match status" value="1"/>
</dbReference>
<protein>
    <submittedName>
        <fullName evidence="10">Sterol desaturase family protein</fullName>
    </submittedName>
</protein>
<evidence type="ECO:0000256" key="2">
    <source>
        <dbReference type="ARBA" id="ARBA00022692"/>
    </source>
</evidence>
<keyword evidence="6 8" id="KW-0472">Membrane</keyword>
<evidence type="ECO:0000259" key="9">
    <source>
        <dbReference type="Pfam" id="PF04116"/>
    </source>
</evidence>
<keyword evidence="4" id="KW-0560">Oxidoreductase</keyword>
<name>A0ABZ2M6X6_9BACT</name>
<evidence type="ECO:0000256" key="8">
    <source>
        <dbReference type="SAM" id="Phobius"/>
    </source>
</evidence>
<keyword evidence="2 8" id="KW-0812">Transmembrane</keyword>
<evidence type="ECO:0000256" key="3">
    <source>
        <dbReference type="ARBA" id="ARBA00022989"/>
    </source>
</evidence>
<feature type="transmembrane region" description="Helical" evidence="8">
    <location>
        <begin position="52"/>
        <end position="75"/>
    </location>
</feature>
<dbReference type="PANTHER" id="PTHR21624:SF1">
    <property type="entry name" value="ALKYLGLYCEROL MONOOXYGENASE"/>
    <property type="match status" value="1"/>
</dbReference>
<dbReference type="RefSeq" id="WP_394827904.1">
    <property type="nucleotide sequence ID" value="NZ_CP089984.1"/>
</dbReference>
<evidence type="ECO:0000256" key="4">
    <source>
        <dbReference type="ARBA" id="ARBA00023002"/>
    </source>
</evidence>
<feature type="transmembrane region" description="Helical" evidence="8">
    <location>
        <begin position="87"/>
        <end position="104"/>
    </location>
</feature>
<organism evidence="10 11">
    <name type="scientific">Pendulispora albinea</name>
    <dbReference type="NCBI Taxonomy" id="2741071"/>
    <lineage>
        <taxon>Bacteria</taxon>
        <taxon>Pseudomonadati</taxon>
        <taxon>Myxococcota</taxon>
        <taxon>Myxococcia</taxon>
        <taxon>Myxococcales</taxon>
        <taxon>Sorangiineae</taxon>
        <taxon>Pendulisporaceae</taxon>
        <taxon>Pendulispora</taxon>
    </lineage>
</organism>
<proteinExistence type="predicted"/>
<feature type="transmembrane region" description="Helical" evidence="8">
    <location>
        <begin position="12"/>
        <end position="32"/>
    </location>
</feature>
<dbReference type="Pfam" id="PF04116">
    <property type="entry name" value="FA_hydroxylase"/>
    <property type="match status" value="1"/>
</dbReference>
<dbReference type="EMBL" id="CP089984">
    <property type="protein sequence ID" value="WXB18262.1"/>
    <property type="molecule type" value="Genomic_DNA"/>
</dbReference>
<evidence type="ECO:0000256" key="1">
    <source>
        <dbReference type="ARBA" id="ARBA00004127"/>
    </source>
</evidence>
<comment type="subcellular location">
    <subcellularLocation>
        <location evidence="1">Endomembrane system</location>
        <topology evidence="1">Multi-pass membrane protein</topology>
    </subcellularLocation>
</comment>
<gene>
    <name evidence="10" type="ORF">LZC94_13485</name>
</gene>
<keyword evidence="11" id="KW-1185">Reference proteome</keyword>
<accession>A0ABZ2M6X6</accession>
<evidence type="ECO:0000313" key="10">
    <source>
        <dbReference type="EMBL" id="WXB18262.1"/>
    </source>
</evidence>